<evidence type="ECO:0000313" key="2">
    <source>
        <dbReference type="Proteomes" id="UP000799441"/>
    </source>
</evidence>
<protein>
    <submittedName>
        <fullName evidence="1">Uncharacterized protein</fullName>
    </submittedName>
</protein>
<dbReference type="EMBL" id="MU003822">
    <property type="protein sequence ID" value="KAF2718606.1"/>
    <property type="molecule type" value="Genomic_DNA"/>
</dbReference>
<sequence length="71" mass="8217">MKPFCRSLSGLQTLMAWAILHTIHLHVISMSLRPQPYLDNWPRQRTQVPLIWSLSCLSATSSTEMRGHKRT</sequence>
<organism evidence="1 2">
    <name type="scientific">Polychaeton citri CBS 116435</name>
    <dbReference type="NCBI Taxonomy" id="1314669"/>
    <lineage>
        <taxon>Eukaryota</taxon>
        <taxon>Fungi</taxon>
        <taxon>Dikarya</taxon>
        <taxon>Ascomycota</taxon>
        <taxon>Pezizomycotina</taxon>
        <taxon>Dothideomycetes</taxon>
        <taxon>Dothideomycetidae</taxon>
        <taxon>Capnodiales</taxon>
        <taxon>Capnodiaceae</taxon>
        <taxon>Polychaeton</taxon>
    </lineage>
</organism>
<comment type="caution">
    <text evidence="1">The sequence shown here is derived from an EMBL/GenBank/DDBJ whole genome shotgun (WGS) entry which is preliminary data.</text>
</comment>
<gene>
    <name evidence="1" type="ORF">K431DRAFT_128264</name>
</gene>
<accession>A0A9P4UMQ3</accession>
<dbReference type="AlphaFoldDB" id="A0A9P4UMQ3"/>
<keyword evidence="2" id="KW-1185">Reference proteome</keyword>
<reference evidence="1" key="1">
    <citation type="journal article" date="2020" name="Stud. Mycol.">
        <title>101 Dothideomycetes genomes: a test case for predicting lifestyles and emergence of pathogens.</title>
        <authorList>
            <person name="Haridas S."/>
            <person name="Albert R."/>
            <person name="Binder M."/>
            <person name="Bloem J."/>
            <person name="Labutti K."/>
            <person name="Salamov A."/>
            <person name="Andreopoulos B."/>
            <person name="Baker S."/>
            <person name="Barry K."/>
            <person name="Bills G."/>
            <person name="Bluhm B."/>
            <person name="Cannon C."/>
            <person name="Castanera R."/>
            <person name="Culley D."/>
            <person name="Daum C."/>
            <person name="Ezra D."/>
            <person name="Gonzalez J."/>
            <person name="Henrissat B."/>
            <person name="Kuo A."/>
            <person name="Liang C."/>
            <person name="Lipzen A."/>
            <person name="Lutzoni F."/>
            <person name="Magnuson J."/>
            <person name="Mondo S."/>
            <person name="Nolan M."/>
            <person name="Ohm R."/>
            <person name="Pangilinan J."/>
            <person name="Park H.-J."/>
            <person name="Ramirez L."/>
            <person name="Alfaro M."/>
            <person name="Sun H."/>
            <person name="Tritt A."/>
            <person name="Yoshinaga Y."/>
            <person name="Zwiers L.-H."/>
            <person name="Turgeon B."/>
            <person name="Goodwin S."/>
            <person name="Spatafora J."/>
            <person name="Crous P."/>
            <person name="Grigoriev I."/>
        </authorList>
    </citation>
    <scope>NUCLEOTIDE SEQUENCE</scope>
    <source>
        <strain evidence="1">CBS 116435</strain>
    </source>
</reference>
<evidence type="ECO:0000313" key="1">
    <source>
        <dbReference type="EMBL" id="KAF2718606.1"/>
    </source>
</evidence>
<dbReference type="Proteomes" id="UP000799441">
    <property type="component" value="Unassembled WGS sequence"/>
</dbReference>
<name>A0A9P4UMQ3_9PEZI</name>
<proteinExistence type="predicted"/>